<dbReference type="GO" id="GO:0009279">
    <property type="term" value="C:cell outer membrane"/>
    <property type="evidence" value="ECO:0007669"/>
    <property type="project" value="UniProtKB-SubCell"/>
</dbReference>
<dbReference type="InterPro" id="IPR019861">
    <property type="entry name" value="PorP/SprF_Bacteroidetes"/>
</dbReference>
<keyword evidence="2 4" id="KW-0472">Membrane</keyword>
<dbReference type="InterPro" id="IPR006664">
    <property type="entry name" value="OMP_bac"/>
</dbReference>
<evidence type="ECO:0000256" key="2">
    <source>
        <dbReference type="ARBA" id="ARBA00023136"/>
    </source>
</evidence>
<evidence type="ECO:0000259" key="5">
    <source>
        <dbReference type="PROSITE" id="PS51123"/>
    </source>
</evidence>
<dbReference type="Pfam" id="PF00691">
    <property type="entry name" value="OmpA"/>
    <property type="match status" value="1"/>
</dbReference>
<dbReference type="EMBL" id="JBDKWZ010000002">
    <property type="protein sequence ID" value="MEN7547292.1"/>
    <property type="molecule type" value="Genomic_DNA"/>
</dbReference>
<dbReference type="SUPFAM" id="SSF103088">
    <property type="entry name" value="OmpA-like"/>
    <property type="match status" value="1"/>
</dbReference>
<dbReference type="AlphaFoldDB" id="A0AAW9RUI7"/>
<dbReference type="InterPro" id="IPR006665">
    <property type="entry name" value="OmpA-like"/>
</dbReference>
<dbReference type="InterPro" id="IPR008969">
    <property type="entry name" value="CarboxyPept-like_regulatory"/>
</dbReference>
<dbReference type="PROSITE" id="PS51123">
    <property type="entry name" value="OMPA_2"/>
    <property type="match status" value="1"/>
</dbReference>
<dbReference type="Gene3D" id="3.30.1330.60">
    <property type="entry name" value="OmpA-like domain"/>
    <property type="match status" value="1"/>
</dbReference>
<evidence type="ECO:0000256" key="4">
    <source>
        <dbReference type="PROSITE-ProRule" id="PRU00473"/>
    </source>
</evidence>
<comment type="caution">
    <text evidence="6">The sequence shown here is derived from an EMBL/GenBank/DDBJ whole genome shotgun (WGS) entry which is preliminary data.</text>
</comment>
<dbReference type="PRINTS" id="PR01021">
    <property type="entry name" value="OMPADOMAIN"/>
</dbReference>
<evidence type="ECO:0000313" key="6">
    <source>
        <dbReference type="EMBL" id="MEN7547292.1"/>
    </source>
</evidence>
<proteinExistence type="predicted"/>
<dbReference type="NCBIfam" id="TIGR03519">
    <property type="entry name" value="T9SS_PorP_fam"/>
    <property type="match status" value="1"/>
</dbReference>
<dbReference type="Pfam" id="PF13620">
    <property type="entry name" value="CarboxypepD_reg"/>
    <property type="match status" value="1"/>
</dbReference>
<dbReference type="Gene3D" id="2.60.40.1120">
    <property type="entry name" value="Carboxypeptidase-like, regulatory domain"/>
    <property type="match status" value="1"/>
</dbReference>
<feature type="domain" description="OmpA-like" evidence="5">
    <location>
        <begin position="439"/>
        <end position="553"/>
    </location>
</feature>
<reference evidence="6 7" key="1">
    <citation type="submission" date="2024-04" db="EMBL/GenBank/DDBJ databases">
        <title>Novel genus in family Flammeovirgaceae.</title>
        <authorList>
            <person name="Nguyen T.H."/>
            <person name="Vuong T.Q."/>
            <person name="Le H."/>
            <person name="Kim S.-G."/>
        </authorList>
    </citation>
    <scope>NUCLEOTIDE SEQUENCE [LARGE SCALE GENOMIC DNA]</scope>
    <source>
        <strain evidence="6 7">JCM 23209</strain>
    </source>
</reference>
<keyword evidence="7" id="KW-1185">Reference proteome</keyword>
<comment type="subcellular location">
    <subcellularLocation>
        <location evidence="1">Cell outer membrane</location>
    </subcellularLocation>
</comment>
<accession>A0AAW9RUI7</accession>
<name>A0AAW9RUI7_9BACT</name>
<organism evidence="6 7">
    <name type="scientific">Rapidithrix thailandica</name>
    <dbReference type="NCBI Taxonomy" id="413964"/>
    <lineage>
        <taxon>Bacteria</taxon>
        <taxon>Pseudomonadati</taxon>
        <taxon>Bacteroidota</taxon>
        <taxon>Cytophagia</taxon>
        <taxon>Cytophagales</taxon>
        <taxon>Flammeovirgaceae</taxon>
        <taxon>Rapidithrix</taxon>
    </lineage>
</organism>
<dbReference type="PANTHER" id="PTHR30329:SF21">
    <property type="entry name" value="LIPOPROTEIN YIAD-RELATED"/>
    <property type="match status" value="1"/>
</dbReference>
<dbReference type="SUPFAM" id="SSF49464">
    <property type="entry name" value="Carboxypeptidase regulatory domain-like"/>
    <property type="match status" value="1"/>
</dbReference>
<dbReference type="Proteomes" id="UP001403385">
    <property type="component" value="Unassembled WGS sequence"/>
</dbReference>
<evidence type="ECO:0000256" key="1">
    <source>
        <dbReference type="ARBA" id="ARBA00004442"/>
    </source>
</evidence>
<protein>
    <submittedName>
        <fullName evidence="6">PorP/SprF family type IX secretion system membrane protein</fullName>
    </submittedName>
</protein>
<dbReference type="PANTHER" id="PTHR30329">
    <property type="entry name" value="STATOR ELEMENT OF FLAGELLAR MOTOR COMPLEX"/>
    <property type="match status" value="1"/>
</dbReference>
<dbReference type="Pfam" id="PF11751">
    <property type="entry name" value="PorP_SprF"/>
    <property type="match status" value="1"/>
</dbReference>
<dbReference type="CDD" id="cd07185">
    <property type="entry name" value="OmpA_C-like"/>
    <property type="match status" value="1"/>
</dbReference>
<dbReference type="InterPro" id="IPR050330">
    <property type="entry name" value="Bact_OuterMem_StrucFunc"/>
</dbReference>
<keyword evidence="3" id="KW-0998">Cell outer membrane</keyword>
<sequence>MNILRKYIFFITLFTLYSLGGNAQDIFYSQYLNAPLYHNPSLVGVSEYTTVILNYRSQYIRSGSKYNIPSVSFLHPFYRDNGTKLGGIGLTVVSEDEGNGIINTTGAALSFAYNIPLNRRNLISMGLQPGFFGRKVNTSEMTTDSQYFNGHFDQNADINDVFSDLNASYFSISSGLTWNFLDENGKQISFLGVAMYNINRPVNSFISDLSEVPVSFVTSGGFTLFHQKQLSVTPSFRWIKQKDVDQLNMGGMVKYKVGAQSEDCHIGLGAWYSINHASIFLAEAAYKNFMFGFSYDVSTSQKYEHNPTNNAYEITLAWRKAKKKVVVPKAQPQALVLETPEVHEEVKPVVKKLILGVKGKVSNTQNQQAISGVTIQIYKLGSPKALTTVMANENGEYLFTPDEVTQYSFNVKAPNYQPKTIVLDYHNEDLNVDIQLEPLARNTKIELENIYFETGSFNIAQVSLAELNKLTTYMRENPDINVEIGGHTDNVGSASSNEKLSLNRAKAVYEVVVSKGIDPNRLSYVGYGESQPLVPNNSKANQAKNRRIEFIIK</sequence>
<evidence type="ECO:0000256" key="3">
    <source>
        <dbReference type="ARBA" id="ARBA00023237"/>
    </source>
</evidence>
<evidence type="ECO:0000313" key="7">
    <source>
        <dbReference type="Proteomes" id="UP001403385"/>
    </source>
</evidence>
<dbReference type="InterPro" id="IPR036737">
    <property type="entry name" value="OmpA-like_sf"/>
</dbReference>
<gene>
    <name evidence="6" type="ORF">AAG747_05195</name>
</gene>
<dbReference type="RefSeq" id="WP_346820076.1">
    <property type="nucleotide sequence ID" value="NZ_JBDKWZ010000002.1"/>
</dbReference>